<dbReference type="EMBL" id="JAVRQU010000005">
    <property type="protein sequence ID" value="KAK5702661.1"/>
    <property type="molecule type" value="Genomic_DNA"/>
</dbReference>
<organism evidence="1 2">
    <name type="scientific">Elasticomyces elasticus</name>
    <dbReference type="NCBI Taxonomy" id="574655"/>
    <lineage>
        <taxon>Eukaryota</taxon>
        <taxon>Fungi</taxon>
        <taxon>Dikarya</taxon>
        <taxon>Ascomycota</taxon>
        <taxon>Pezizomycotina</taxon>
        <taxon>Dothideomycetes</taxon>
        <taxon>Dothideomycetidae</taxon>
        <taxon>Mycosphaerellales</taxon>
        <taxon>Teratosphaeriaceae</taxon>
        <taxon>Elasticomyces</taxon>
    </lineage>
</organism>
<evidence type="ECO:0000313" key="2">
    <source>
        <dbReference type="Proteomes" id="UP001310594"/>
    </source>
</evidence>
<protein>
    <recommendedName>
        <fullName evidence="3">F-box domain-containing protein</fullName>
    </recommendedName>
</protein>
<evidence type="ECO:0008006" key="3">
    <source>
        <dbReference type="Google" id="ProtNLM"/>
    </source>
</evidence>
<dbReference type="PANTHER" id="PTHR42085:SF1">
    <property type="entry name" value="F-BOX DOMAIN-CONTAINING PROTEIN"/>
    <property type="match status" value="1"/>
</dbReference>
<dbReference type="AlphaFoldDB" id="A0AAN7WMW2"/>
<name>A0AAN7WMW2_9PEZI</name>
<evidence type="ECO:0000313" key="1">
    <source>
        <dbReference type="EMBL" id="KAK5702661.1"/>
    </source>
</evidence>
<comment type="caution">
    <text evidence="1">The sequence shown here is derived from an EMBL/GenBank/DDBJ whole genome shotgun (WGS) entry which is preliminary data.</text>
</comment>
<sequence length="373" mass="42946">MTEPTPTLLGIPPELRTRIYEFALISDSERIWLQPSRRYCGGPPLLRVNRQLRSETTPIYYSANEFEGGSLGMHEFIPFLMPERLDMLQRVRFWPKYWSFIGDVTEEQLCSTIGSIKRRLLVLKGDSERKWELQALLTALVEFPLKHMEAGTVWGTVGELSLFRIKDGEDGKKRWVKTEEDVDRRRRGGRMADATLPPLLRLPPELRNLIYELVLIKDEPISVRDWKLCCVGPALIRTSRLVRSETMPIFYGANKFEGSWVTDFSSMPPSVAPARLHWMKQLRFNGDAYMRERVESEAKKKEVLRFYLQKLGQIMVKVGDGKTKKASAVAEVLHFPLRDEEAGTVWAPLKQLCDFELVEEGGKKRWAKMGNGA</sequence>
<proteinExistence type="predicted"/>
<gene>
    <name evidence="1" type="ORF">LTR97_003607</name>
</gene>
<reference evidence="1" key="1">
    <citation type="submission" date="2023-08" db="EMBL/GenBank/DDBJ databases">
        <title>Black Yeasts Isolated from many extreme environments.</title>
        <authorList>
            <person name="Coleine C."/>
            <person name="Stajich J.E."/>
            <person name="Selbmann L."/>
        </authorList>
    </citation>
    <scope>NUCLEOTIDE SEQUENCE</scope>
    <source>
        <strain evidence="1">CCFEE 5810</strain>
    </source>
</reference>
<dbReference type="PANTHER" id="PTHR42085">
    <property type="entry name" value="F-BOX DOMAIN-CONTAINING PROTEIN"/>
    <property type="match status" value="1"/>
</dbReference>
<dbReference type="InterPro" id="IPR038883">
    <property type="entry name" value="AN11006-like"/>
</dbReference>
<dbReference type="Proteomes" id="UP001310594">
    <property type="component" value="Unassembled WGS sequence"/>
</dbReference>
<accession>A0AAN7WMW2</accession>